<dbReference type="EMBL" id="DS268423">
    <property type="protein sequence ID" value="EFO90519.1"/>
    <property type="molecule type" value="Genomic_DNA"/>
</dbReference>
<feature type="domain" description="F-box" evidence="1">
    <location>
        <begin position="3"/>
        <end position="51"/>
    </location>
</feature>
<dbReference type="PANTHER" id="PTHR21503">
    <property type="entry name" value="F-BOX-CONTAINING HYPOTHETICAL PROTEIN C.ELEGANS"/>
    <property type="match status" value="1"/>
</dbReference>
<sequence>MKTMKLSRFPLVVQTEIFSSMELIDILFLSFCSKKIKEMIESSIKSRLDKIISISYSTSKPDYVQISSSNSNNKEFMKLVSREEGRNRPIVQMNLFGIDVDCCMATRNHPFFILCNWQDGEQMLQKIHNYFRGFFGSSIEYHLESICYDYIPRLENMKNSNICFRNEGAAAQLWDGYITASSSQDYIRLNGRGSFEYERSLKLAQTKVLDLWIPDSRAGDILKNFKGIHIFLIDGIVTDDDIIQFLDSWMSNQTHQNLEYLSIDVGSEIDLNPAEIMRNLDRKQFDPSQKMPVYRYDRRRRDWGKCEWKIEEFGSPHFIVRGVDQHVASLEITTRGIKFASWKMTEEEVMRERIQKTFQKTSLQEASPPRNSIKISKFSCLIQRQILSNMEVVDLLMMASCSQKFYQNMKSLMRSRFDKIFTITYEKSPLSYINILSSSSGDVPFMSINLRNDFIGRPLISMNLLGMDLQVSMPTRNHPLMVLTDMENQETLLPSIHNYFLDFFGLSIKYQLNVDNLWRPYSKMKNISSTDISYHIRVIEFHDFLTISPNQDYIKLPKLESIAGLQLESSLLERKWKFARTTVLDIGETDRLAEDILSNFEGRQLFINKGIISDTAIIQFLNKWRSNEGYQNLEYFSISVSRFRHPLHPNQILNSIPINQVDSSVQLPVFRVARKDRYGKHSWGIHKFSSPNYIVREIDQHVASIRIADNNITFAASNMTEKDFLKKLPVKRLY</sequence>
<organism evidence="3">
    <name type="scientific">Caenorhabditis remanei</name>
    <name type="common">Caenorhabditis vulgaris</name>
    <dbReference type="NCBI Taxonomy" id="31234"/>
    <lineage>
        <taxon>Eukaryota</taxon>
        <taxon>Metazoa</taxon>
        <taxon>Ecdysozoa</taxon>
        <taxon>Nematoda</taxon>
        <taxon>Chromadorea</taxon>
        <taxon>Rhabditida</taxon>
        <taxon>Rhabditina</taxon>
        <taxon>Rhabditomorpha</taxon>
        <taxon>Rhabditoidea</taxon>
        <taxon>Rhabditidae</taxon>
        <taxon>Peloderinae</taxon>
        <taxon>Caenorhabditis</taxon>
    </lineage>
</organism>
<dbReference type="eggNOG" id="ENOG502TJXB">
    <property type="taxonomic scope" value="Eukaryota"/>
</dbReference>
<dbReference type="OrthoDB" id="5908711at2759"/>
<protein>
    <recommendedName>
        <fullName evidence="1">F-box domain-containing protein</fullName>
    </recommendedName>
</protein>
<dbReference type="InParanoid" id="E3M377"/>
<dbReference type="Proteomes" id="UP000008281">
    <property type="component" value="Unassembled WGS sequence"/>
</dbReference>
<evidence type="ECO:0000259" key="1">
    <source>
        <dbReference type="PROSITE" id="PS50181"/>
    </source>
</evidence>
<dbReference type="PROSITE" id="PS50181">
    <property type="entry name" value="FBOX"/>
    <property type="match status" value="1"/>
</dbReference>
<evidence type="ECO:0000313" key="2">
    <source>
        <dbReference type="EMBL" id="EFO90519.1"/>
    </source>
</evidence>
<dbReference type="PANTHER" id="PTHR21503:SF8">
    <property type="entry name" value="F-BOX ASSOCIATED DOMAIN-CONTAINING PROTEIN-RELATED"/>
    <property type="match status" value="1"/>
</dbReference>
<keyword evidence="3" id="KW-1185">Reference proteome</keyword>
<dbReference type="InterPro" id="IPR001810">
    <property type="entry name" value="F-box_dom"/>
</dbReference>
<reference evidence="2" key="1">
    <citation type="submission" date="2007-07" db="EMBL/GenBank/DDBJ databases">
        <title>PCAP assembly of the Caenorhabditis remanei genome.</title>
        <authorList>
            <consortium name="The Caenorhabditis remanei Sequencing Consortium"/>
            <person name="Wilson R.K."/>
        </authorList>
    </citation>
    <scope>NUCLEOTIDE SEQUENCE [LARGE SCALE GENOMIC DNA]</scope>
    <source>
        <strain evidence="2">PB4641</strain>
    </source>
</reference>
<proteinExistence type="predicted"/>
<accession>E3M377</accession>
<dbReference type="Pfam" id="PF00646">
    <property type="entry name" value="F-box"/>
    <property type="match status" value="1"/>
</dbReference>
<name>E3M377_CAERE</name>
<dbReference type="HOGENOM" id="CLU_383680_0_0_1"/>
<evidence type="ECO:0000313" key="3">
    <source>
        <dbReference type="Proteomes" id="UP000008281"/>
    </source>
</evidence>
<dbReference type="AlphaFoldDB" id="E3M377"/>
<gene>
    <name evidence="2" type="ORF">CRE_08236</name>
</gene>